<dbReference type="Pfam" id="PF00089">
    <property type="entry name" value="Trypsin"/>
    <property type="match status" value="2"/>
</dbReference>
<feature type="domain" description="Peptidase S1" evidence="6">
    <location>
        <begin position="28"/>
        <end position="212"/>
    </location>
</feature>
<dbReference type="PANTHER" id="PTHR24276">
    <property type="entry name" value="POLYSERASE-RELATED"/>
    <property type="match status" value="1"/>
</dbReference>
<keyword evidence="1" id="KW-0645">Protease</keyword>
<gene>
    <name evidence="7" type="ORF">CHILSU_LOCUS8329</name>
</gene>
<dbReference type="InterPro" id="IPR043504">
    <property type="entry name" value="Peptidase_S1_PA_chymotrypsin"/>
</dbReference>
<reference evidence="7" key="1">
    <citation type="submission" date="2021-12" db="EMBL/GenBank/DDBJ databases">
        <authorList>
            <person name="King R."/>
        </authorList>
    </citation>
    <scope>NUCLEOTIDE SEQUENCE</scope>
</reference>
<name>A0ABN8BB28_CHISP</name>
<proteinExistence type="predicted"/>
<dbReference type="InterPro" id="IPR050430">
    <property type="entry name" value="Peptidase_S1"/>
</dbReference>
<keyword evidence="5" id="KW-0732">Signal</keyword>
<evidence type="ECO:0000313" key="8">
    <source>
        <dbReference type="Proteomes" id="UP001153292"/>
    </source>
</evidence>
<keyword evidence="2" id="KW-0378">Hydrolase</keyword>
<dbReference type="SMART" id="SM00020">
    <property type="entry name" value="Tryp_SPc"/>
    <property type="match status" value="1"/>
</dbReference>
<dbReference type="EMBL" id="OU963896">
    <property type="protein sequence ID" value="CAH0404980.1"/>
    <property type="molecule type" value="Genomic_DNA"/>
</dbReference>
<accession>A0ABN8BB28</accession>
<dbReference type="PANTHER" id="PTHR24276:SF98">
    <property type="entry name" value="FI18310P1-RELATED"/>
    <property type="match status" value="1"/>
</dbReference>
<dbReference type="SUPFAM" id="SSF50494">
    <property type="entry name" value="Trypsin-like serine proteases"/>
    <property type="match status" value="1"/>
</dbReference>
<evidence type="ECO:0000313" key="7">
    <source>
        <dbReference type="EMBL" id="CAH0404980.1"/>
    </source>
</evidence>
<keyword evidence="4" id="KW-1015">Disulfide bond</keyword>
<feature type="signal peptide" evidence="5">
    <location>
        <begin position="1"/>
        <end position="16"/>
    </location>
</feature>
<dbReference type="Proteomes" id="UP001153292">
    <property type="component" value="Chromosome 3"/>
</dbReference>
<dbReference type="InterPro" id="IPR009003">
    <property type="entry name" value="Peptidase_S1_PA"/>
</dbReference>
<keyword evidence="8" id="KW-1185">Reference proteome</keyword>
<protein>
    <recommendedName>
        <fullName evidence="6">Peptidase S1 domain-containing protein</fullName>
    </recommendedName>
</protein>
<evidence type="ECO:0000256" key="5">
    <source>
        <dbReference type="SAM" id="SignalP"/>
    </source>
</evidence>
<dbReference type="Gene3D" id="2.40.10.10">
    <property type="entry name" value="Trypsin-like serine proteases"/>
    <property type="match status" value="2"/>
</dbReference>
<sequence>MLLMCLNLLKVSMSFGVPPLRDQKMPFAIGEKKRSTSIVTKIESIPHHALIVYGGFYCSGSLIKSQIILSAASCFLKRNNQNIVVKLGANTMTEPGQVIPAIDLKLHEYFDHNTNWNNDIALLVLKVHVKFSEYTKKIQLIEPGTSLNAGIRIEVSGWSYSERRLFDNGGGAVCNDELVGVVSFGAANKKQPYVAVLTNISYYREWIELNSQRFLKKYCHLYERNNFANAEYIVDDDAHSGTSLLY</sequence>
<feature type="chain" id="PRO_5046884717" description="Peptidase S1 domain-containing protein" evidence="5">
    <location>
        <begin position="17"/>
        <end position="246"/>
    </location>
</feature>
<dbReference type="InterPro" id="IPR001254">
    <property type="entry name" value="Trypsin_dom"/>
</dbReference>
<evidence type="ECO:0000256" key="4">
    <source>
        <dbReference type="ARBA" id="ARBA00023157"/>
    </source>
</evidence>
<evidence type="ECO:0000256" key="3">
    <source>
        <dbReference type="ARBA" id="ARBA00022825"/>
    </source>
</evidence>
<dbReference type="PROSITE" id="PS50240">
    <property type="entry name" value="TRYPSIN_DOM"/>
    <property type="match status" value="1"/>
</dbReference>
<evidence type="ECO:0000256" key="1">
    <source>
        <dbReference type="ARBA" id="ARBA00022670"/>
    </source>
</evidence>
<organism evidence="7 8">
    <name type="scientific">Chilo suppressalis</name>
    <name type="common">Asiatic rice borer moth</name>
    <dbReference type="NCBI Taxonomy" id="168631"/>
    <lineage>
        <taxon>Eukaryota</taxon>
        <taxon>Metazoa</taxon>
        <taxon>Ecdysozoa</taxon>
        <taxon>Arthropoda</taxon>
        <taxon>Hexapoda</taxon>
        <taxon>Insecta</taxon>
        <taxon>Pterygota</taxon>
        <taxon>Neoptera</taxon>
        <taxon>Endopterygota</taxon>
        <taxon>Lepidoptera</taxon>
        <taxon>Glossata</taxon>
        <taxon>Ditrysia</taxon>
        <taxon>Pyraloidea</taxon>
        <taxon>Crambidae</taxon>
        <taxon>Crambinae</taxon>
        <taxon>Chilo</taxon>
    </lineage>
</organism>
<keyword evidence="3" id="KW-0720">Serine protease</keyword>
<evidence type="ECO:0000256" key="2">
    <source>
        <dbReference type="ARBA" id="ARBA00022801"/>
    </source>
</evidence>
<evidence type="ECO:0000259" key="6">
    <source>
        <dbReference type="PROSITE" id="PS50240"/>
    </source>
</evidence>